<keyword evidence="3" id="KW-1185">Reference proteome</keyword>
<feature type="compositionally biased region" description="Polar residues" evidence="1">
    <location>
        <begin position="77"/>
        <end position="86"/>
    </location>
</feature>
<name>A0A0E0PRH9_ORYRU</name>
<evidence type="ECO:0000313" key="3">
    <source>
        <dbReference type="Proteomes" id="UP000008022"/>
    </source>
</evidence>
<reference evidence="3" key="1">
    <citation type="submission" date="2013-06" db="EMBL/GenBank/DDBJ databases">
        <authorList>
            <person name="Zhao Q."/>
        </authorList>
    </citation>
    <scope>NUCLEOTIDE SEQUENCE</scope>
    <source>
        <strain evidence="3">cv. W1943</strain>
    </source>
</reference>
<dbReference type="Proteomes" id="UP000008022">
    <property type="component" value="Unassembled WGS sequence"/>
</dbReference>
<dbReference type="EnsemblPlants" id="ORUFI05G28420.1">
    <property type="protein sequence ID" value="ORUFI05G28420.1"/>
    <property type="gene ID" value="ORUFI05G28420"/>
</dbReference>
<dbReference type="AlphaFoldDB" id="A0A0E0PRH9"/>
<proteinExistence type="predicted"/>
<accession>A0A0E0PRH9</accession>
<dbReference type="HOGENOM" id="CLU_2337314_0_0_1"/>
<evidence type="ECO:0000313" key="2">
    <source>
        <dbReference type="EnsemblPlants" id="ORUFI05G28420.1"/>
    </source>
</evidence>
<evidence type="ECO:0000256" key="1">
    <source>
        <dbReference type="SAM" id="MobiDB-lite"/>
    </source>
</evidence>
<organism evidence="2 3">
    <name type="scientific">Oryza rufipogon</name>
    <name type="common">Brownbeard rice</name>
    <name type="synonym">Asian wild rice</name>
    <dbReference type="NCBI Taxonomy" id="4529"/>
    <lineage>
        <taxon>Eukaryota</taxon>
        <taxon>Viridiplantae</taxon>
        <taxon>Streptophyta</taxon>
        <taxon>Embryophyta</taxon>
        <taxon>Tracheophyta</taxon>
        <taxon>Spermatophyta</taxon>
        <taxon>Magnoliopsida</taxon>
        <taxon>Liliopsida</taxon>
        <taxon>Poales</taxon>
        <taxon>Poaceae</taxon>
        <taxon>BOP clade</taxon>
        <taxon>Oryzoideae</taxon>
        <taxon>Oryzeae</taxon>
        <taxon>Oryzinae</taxon>
        <taxon>Oryza</taxon>
    </lineage>
</organism>
<protein>
    <submittedName>
        <fullName evidence="2">Uncharacterized protein</fullName>
    </submittedName>
</protein>
<reference evidence="2" key="2">
    <citation type="submission" date="2015-06" db="UniProtKB">
        <authorList>
            <consortium name="EnsemblPlants"/>
        </authorList>
    </citation>
    <scope>IDENTIFICATION</scope>
</reference>
<sequence length="98" mass="10442">MKPAHAQDALSLALVRGCAAARLHHRAVRPSSRPPPRGPGCGGRAGRPSASPVAATRLPAGSRRRPDKGEVKRRHTQTLGQWQSQDLEMGGCHLRDVG</sequence>
<feature type="compositionally biased region" description="Basic residues" evidence="1">
    <location>
        <begin position="62"/>
        <end position="76"/>
    </location>
</feature>
<feature type="region of interest" description="Disordered" evidence="1">
    <location>
        <begin position="24"/>
        <end position="98"/>
    </location>
</feature>
<dbReference type="Gramene" id="ORUFI05G28420.1">
    <property type="protein sequence ID" value="ORUFI05G28420.1"/>
    <property type="gene ID" value="ORUFI05G28420"/>
</dbReference>